<protein>
    <submittedName>
        <fullName evidence="2">Uncharacterized protein</fullName>
    </submittedName>
</protein>
<organism evidence="2 3">
    <name type="scientific">Solea senegalensis</name>
    <name type="common">Senegalese sole</name>
    <dbReference type="NCBI Taxonomy" id="28829"/>
    <lineage>
        <taxon>Eukaryota</taxon>
        <taxon>Metazoa</taxon>
        <taxon>Chordata</taxon>
        <taxon>Craniata</taxon>
        <taxon>Vertebrata</taxon>
        <taxon>Euteleostomi</taxon>
        <taxon>Actinopterygii</taxon>
        <taxon>Neopterygii</taxon>
        <taxon>Teleostei</taxon>
        <taxon>Neoteleostei</taxon>
        <taxon>Acanthomorphata</taxon>
        <taxon>Carangaria</taxon>
        <taxon>Pleuronectiformes</taxon>
        <taxon>Pleuronectoidei</taxon>
        <taxon>Soleidae</taxon>
        <taxon>Solea</taxon>
    </lineage>
</organism>
<name>A0AAV6PXK3_SOLSE</name>
<gene>
    <name evidence="2" type="ORF">JOB18_014828</name>
</gene>
<dbReference type="AlphaFoldDB" id="A0AAV6PXK3"/>
<comment type="caution">
    <text evidence="2">The sequence shown here is derived from an EMBL/GenBank/DDBJ whole genome shotgun (WGS) entry which is preliminary data.</text>
</comment>
<dbReference type="Proteomes" id="UP000693946">
    <property type="component" value="Linkage Group LG8"/>
</dbReference>
<evidence type="ECO:0000313" key="3">
    <source>
        <dbReference type="Proteomes" id="UP000693946"/>
    </source>
</evidence>
<dbReference type="EMBL" id="JAGKHQ010000020">
    <property type="protein sequence ID" value="KAG7478998.1"/>
    <property type="molecule type" value="Genomic_DNA"/>
</dbReference>
<evidence type="ECO:0000256" key="1">
    <source>
        <dbReference type="SAM" id="MobiDB-lite"/>
    </source>
</evidence>
<feature type="compositionally biased region" description="Basic and acidic residues" evidence="1">
    <location>
        <begin position="45"/>
        <end position="58"/>
    </location>
</feature>
<feature type="region of interest" description="Disordered" evidence="1">
    <location>
        <begin position="45"/>
        <end position="69"/>
    </location>
</feature>
<evidence type="ECO:0000313" key="2">
    <source>
        <dbReference type="EMBL" id="KAG7478998.1"/>
    </source>
</evidence>
<keyword evidence="3" id="KW-1185">Reference proteome</keyword>
<reference evidence="2 3" key="1">
    <citation type="journal article" date="2021" name="Sci. Rep.">
        <title>Chromosome anchoring in Senegalese sole (Solea senegalensis) reveals sex-associated markers and genome rearrangements in flatfish.</title>
        <authorList>
            <person name="Guerrero-Cozar I."/>
            <person name="Gomez-Garrido J."/>
            <person name="Berbel C."/>
            <person name="Martinez-Blanch J.F."/>
            <person name="Alioto T."/>
            <person name="Claros M.G."/>
            <person name="Gagnaire P.A."/>
            <person name="Manchado M."/>
        </authorList>
    </citation>
    <scope>NUCLEOTIDE SEQUENCE [LARGE SCALE GENOMIC DNA]</scope>
    <source>
        <strain evidence="2">Sse05_10M</strain>
    </source>
</reference>
<proteinExistence type="predicted"/>
<sequence>MPHTLRTPIVKKISSANCHTDQTEQTNRWQAAICKTEQGGNVELKRRLDEDRETEDRQKKRRGGVEKSSTFEVSMAVVDHSHLLQAVLEPYGAYAHGGVCKDPGHGVRAEDRRLLSLAQDTSGRSSSIVTSDFMVEKLCSQPSGMEHIICKQNTAYGSQIC</sequence>
<accession>A0AAV6PXK3</accession>